<dbReference type="Pfam" id="PF09451">
    <property type="entry name" value="ATG27"/>
    <property type="match status" value="1"/>
</dbReference>
<keyword evidence="4" id="KW-0813">Transport</keyword>
<gene>
    <name evidence="8" type="ORF">SNE40_022911</name>
</gene>
<dbReference type="GO" id="GO:0034045">
    <property type="term" value="C:phagophore assembly site membrane"/>
    <property type="evidence" value="ECO:0007669"/>
    <property type="project" value="UniProtKB-SubCell"/>
</dbReference>
<keyword evidence="3" id="KW-0732">Signal</keyword>
<feature type="transmembrane region" description="Helical" evidence="7">
    <location>
        <begin position="104"/>
        <end position="123"/>
    </location>
</feature>
<keyword evidence="2 7" id="KW-0812">Transmembrane</keyword>
<keyword evidence="9" id="KW-1185">Reference proteome</keyword>
<organism evidence="8 9">
    <name type="scientific">Patella caerulea</name>
    <name type="common">Rayed Mediterranean limpet</name>
    <dbReference type="NCBI Taxonomy" id="87958"/>
    <lineage>
        <taxon>Eukaryota</taxon>
        <taxon>Metazoa</taxon>
        <taxon>Spiralia</taxon>
        <taxon>Lophotrochozoa</taxon>
        <taxon>Mollusca</taxon>
        <taxon>Gastropoda</taxon>
        <taxon>Patellogastropoda</taxon>
        <taxon>Patelloidea</taxon>
        <taxon>Patellidae</taxon>
        <taxon>Patella</taxon>
    </lineage>
</organism>
<evidence type="ECO:0000313" key="8">
    <source>
        <dbReference type="EMBL" id="KAK6166148.1"/>
    </source>
</evidence>
<evidence type="ECO:0000256" key="1">
    <source>
        <dbReference type="ARBA" id="ARBA00004472"/>
    </source>
</evidence>
<evidence type="ECO:0000313" key="9">
    <source>
        <dbReference type="Proteomes" id="UP001347796"/>
    </source>
</evidence>
<dbReference type="EMBL" id="JAZGQO010000021">
    <property type="protein sequence ID" value="KAK6166148.1"/>
    <property type="molecule type" value="Genomic_DNA"/>
</dbReference>
<dbReference type="GO" id="GO:0000139">
    <property type="term" value="C:Golgi membrane"/>
    <property type="evidence" value="ECO:0007669"/>
    <property type="project" value="UniProtKB-SubCell"/>
</dbReference>
<keyword evidence="6 7" id="KW-0472">Membrane</keyword>
<evidence type="ECO:0000256" key="3">
    <source>
        <dbReference type="ARBA" id="ARBA00022729"/>
    </source>
</evidence>
<evidence type="ECO:0008006" key="10">
    <source>
        <dbReference type="Google" id="ProtNLM"/>
    </source>
</evidence>
<dbReference type="Proteomes" id="UP001347796">
    <property type="component" value="Unassembled WGS sequence"/>
</dbReference>
<evidence type="ECO:0000256" key="5">
    <source>
        <dbReference type="ARBA" id="ARBA00022989"/>
    </source>
</evidence>
<keyword evidence="4" id="KW-0653">Protein transport</keyword>
<name>A0AAN8G1Q7_PATCE</name>
<evidence type="ECO:0000256" key="6">
    <source>
        <dbReference type="ARBA" id="ARBA00023136"/>
    </source>
</evidence>
<evidence type="ECO:0000256" key="4">
    <source>
        <dbReference type="ARBA" id="ARBA00022927"/>
    </source>
</evidence>
<dbReference type="InterPro" id="IPR009011">
    <property type="entry name" value="Man6P_isomerase_rcpt-bd_dom_sf"/>
</dbReference>
<protein>
    <recommendedName>
        <fullName evidence="10">Cation-dependent mannose-6-phosphate receptor</fullName>
    </recommendedName>
</protein>
<dbReference type="SUPFAM" id="SSF50911">
    <property type="entry name" value="Mannose 6-phosphate receptor domain"/>
    <property type="match status" value="1"/>
</dbReference>
<evidence type="ECO:0000256" key="7">
    <source>
        <dbReference type="SAM" id="Phobius"/>
    </source>
</evidence>
<accession>A0AAN8G1Q7</accession>
<comment type="subcellular location">
    <subcellularLocation>
        <location evidence="1">Preautophagosomal structure membrane</location>
        <topology evidence="1">Single-pass type I membrane protein</topology>
    </subcellularLocation>
</comment>
<keyword evidence="5 7" id="KW-1133">Transmembrane helix</keyword>
<dbReference type="AlphaFoldDB" id="A0AAN8G1Q7"/>
<dbReference type="Gene3D" id="2.70.130.10">
    <property type="entry name" value="Mannose-6-phosphate receptor binding domain"/>
    <property type="match status" value="1"/>
</dbReference>
<evidence type="ECO:0000256" key="2">
    <source>
        <dbReference type="ARBA" id="ARBA00022692"/>
    </source>
</evidence>
<dbReference type="GO" id="GO:0015031">
    <property type="term" value="P:protein transport"/>
    <property type="evidence" value="ECO:0007669"/>
    <property type="project" value="UniProtKB-KW"/>
</dbReference>
<dbReference type="InterPro" id="IPR018939">
    <property type="entry name" value="Autophagy-rel_prot_27"/>
</dbReference>
<sequence>MINFQGCQTDKTNYYSIGTQDSAAFKVDATKGLYIEYVATTDAKRTLNVYLKCDKTEEGKLDVKGENPPASAIYEMTLTSKYACASGGGGPTVTVSVSLSTGSIIVIIFFAVLVVYVIAGISFQRFARKASGKEMAPNYGFWSSMPGLVKDGVLFTVKCGKVGSSYDNI</sequence>
<dbReference type="PANTHER" id="PTHR15071:SF0">
    <property type="entry name" value="MANNOSE 6-PHOSPHATE RECEPTOR-LIKE PROTEIN 1"/>
    <property type="match status" value="1"/>
</dbReference>
<comment type="caution">
    <text evidence="8">The sequence shown here is derived from an EMBL/GenBank/DDBJ whole genome shotgun (WGS) entry which is preliminary data.</text>
</comment>
<proteinExistence type="predicted"/>
<reference evidence="8 9" key="1">
    <citation type="submission" date="2024-01" db="EMBL/GenBank/DDBJ databases">
        <title>The genome of the rayed Mediterranean limpet Patella caerulea (Linnaeus, 1758).</title>
        <authorList>
            <person name="Anh-Thu Weber A."/>
            <person name="Halstead-Nussloch G."/>
        </authorList>
    </citation>
    <scope>NUCLEOTIDE SEQUENCE [LARGE SCALE GENOMIC DNA]</scope>
    <source>
        <strain evidence="8">AATW-2023a</strain>
        <tissue evidence="8">Whole specimen</tissue>
    </source>
</reference>
<dbReference type="GO" id="GO:0005802">
    <property type="term" value="C:trans-Golgi network"/>
    <property type="evidence" value="ECO:0007669"/>
    <property type="project" value="TreeGrafter"/>
</dbReference>
<dbReference type="PANTHER" id="PTHR15071">
    <property type="entry name" value="MANNOSE-6-PHOSPHATE RECEPTOR FAMILY MEMBER"/>
    <property type="match status" value="1"/>
</dbReference>